<reference evidence="2 3" key="1">
    <citation type="submission" date="2016-06" db="EMBL/GenBank/DDBJ databases">
        <title>Genome sequence of halotolerant plant growth promoting strain of Halomonas elongata HEK1 isolated from salterns of Rann of Kutch, Gujarat, India.</title>
        <authorList>
            <person name="Gaba S."/>
            <person name="Singh R.N."/>
            <person name="Abrol S."/>
            <person name="Kaushik R."/>
            <person name="Saxena A.K."/>
        </authorList>
    </citation>
    <scope>NUCLEOTIDE SEQUENCE [LARGE SCALE GENOMIC DNA]</scope>
    <source>
        <strain evidence="2 3">HEK1</strain>
    </source>
</reference>
<accession>A0A1B8NZ73</accession>
<evidence type="ECO:0000256" key="1">
    <source>
        <dbReference type="ARBA" id="ARBA00001933"/>
    </source>
</evidence>
<dbReference type="SUPFAM" id="SSF53383">
    <property type="entry name" value="PLP-dependent transferases"/>
    <property type="match status" value="1"/>
</dbReference>
<organism evidence="2 3">
    <name type="scientific">Halomonas elongata</name>
    <dbReference type="NCBI Taxonomy" id="2746"/>
    <lineage>
        <taxon>Bacteria</taxon>
        <taxon>Pseudomonadati</taxon>
        <taxon>Pseudomonadota</taxon>
        <taxon>Gammaproteobacteria</taxon>
        <taxon>Oceanospirillales</taxon>
        <taxon>Halomonadaceae</taxon>
        <taxon>Halomonas</taxon>
    </lineage>
</organism>
<dbReference type="Proteomes" id="UP000092504">
    <property type="component" value="Unassembled WGS sequence"/>
</dbReference>
<dbReference type="PANTHER" id="PTHR43713">
    <property type="entry name" value="GLUTAMATE-1-SEMIALDEHYDE 2,1-AMINOMUTASE"/>
    <property type="match status" value="1"/>
</dbReference>
<evidence type="ECO:0000313" key="3">
    <source>
        <dbReference type="Proteomes" id="UP000092504"/>
    </source>
</evidence>
<dbReference type="InterPro" id="IPR015424">
    <property type="entry name" value="PyrdxlP-dep_Trfase"/>
</dbReference>
<keyword evidence="2" id="KW-0413">Isomerase</keyword>
<dbReference type="InterPro" id="IPR015422">
    <property type="entry name" value="PyrdxlP-dep_Trfase_small"/>
</dbReference>
<gene>
    <name evidence="2" type="primary">hemL_1</name>
    <name evidence="2" type="ORF">A8U91_04350</name>
</gene>
<comment type="caution">
    <text evidence="2">The sequence shown here is derived from an EMBL/GenBank/DDBJ whole genome shotgun (WGS) entry which is preliminary data.</text>
</comment>
<dbReference type="EC" id="5.4.3.8" evidence="2"/>
<proteinExistence type="predicted"/>
<protein>
    <submittedName>
        <fullName evidence="2">Glutamate-1-semialdehyde 2,1-aminomutase</fullName>
        <ecNumber evidence="2">5.4.3.8</ecNumber>
    </submittedName>
</protein>
<dbReference type="EMBL" id="MAJD01000002">
    <property type="protein sequence ID" value="OBX35278.1"/>
    <property type="molecule type" value="Genomic_DNA"/>
</dbReference>
<dbReference type="PATRIC" id="fig|2746.7.peg.4478"/>
<comment type="cofactor">
    <cofactor evidence="1">
        <name>pyridoxal 5'-phosphate</name>
        <dbReference type="ChEBI" id="CHEBI:597326"/>
    </cofactor>
</comment>
<dbReference type="AlphaFoldDB" id="A0A1B8NZ73"/>
<dbReference type="Gene3D" id="3.90.1150.10">
    <property type="entry name" value="Aspartate Aminotransferase, domain 1"/>
    <property type="match status" value="1"/>
</dbReference>
<sequence>MAAGVTLLNKIREPGFHDALSQRVETLCNGLRQRAEAAGIDMIAQQAGGMFGIFFTGQSRVDNFAQATACDADAFRQFFAAMLEHGIYMAPSAFEAGFMSSAHAPEDIQATLDAAESAFASMRQA</sequence>
<dbReference type="PANTHER" id="PTHR43713:SF3">
    <property type="entry name" value="GLUTAMATE-1-SEMIALDEHYDE 2,1-AMINOMUTASE 1, CHLOROPLASTIC-RELATED"/>
    <property type="match status" value="1"/>
</dbReference>
<evidence type="ECO:0000313" key="2">
    <source>
        <dbReference type="EMBL" id="OBX35278.1"/>
    </source>
</evidence>
<dbReference type="GO" id="GO:0042286">
    <property type="term" value="F:glutamate-1-semialdehyde 2,1-aminomutase activity"/>
    <property type="evidence" value="ECO:0007669"/>
    <property type="project" value="UniProtKB-EC"/>
</dbReference>
<name>A0A1B8NZ73_HALEL</name>